<accession>A0A840E432</accession>
<dbReference type="Pfam" id="PF13439">
    <property type="entry name" value="Glyco_transf_4"/>
    <property type="match status" value="1"/>
</dbReference>
<dbReference type="InterPro" id="IPR028098">
    <property type="entry name" value="Glyco_trans_4-like_N"/>
</dbReference>
<proteinExistence type="predicted"/>
<dbReference type="Proteomes" id="UP000576209">
    <property type="component" value="Unassembled WGS sequence"/>
</dbReference>
<keyword evidence="3" id="KW-0808">Transferase</keyword>
<evidence type="ECO:0000313" key="4">
    <source>
        <dbReference type="Proteomes" id="UP000576209"/>
    </source>
</evidence>
<feature type="domain" description="Glycosyltransferase subfamily 4-like N-terminal" evidence="2">
    <location>
        <begin position="19"/>
        <end position="153"/>
    </location>
</feature>
<feature type="domain" description="Glycosyl transferase family 1" evidence="1">
    <location>
        <begin position="163"/>
        <end position="300"/>
    </location>
</feature>
<name>A0A840E432_9BACT</name>
<dbReference type="PANTHER" id="PTHR12526">
    <property type="entry name" value="GLYCOSYLTRANSFERASE"/>
    <property type="match status" value="1"/>
</dbReference>
<reference evidence="3 4" key="1">
    <citation type="submission" date="2020-08" db="EMBL/GenBank/DDBJ databases">
        <title>Genomic Encyclopedia of Type Strains, Phase IV (KMG-IV): sequencing the most valuable type-strain genomes for metagenomic binning, comparative biology and taxonomic classification.</title>
        <authorList>
            <person name="Goeker M."/>
        </authorList>
    </citation>
    <scope>NUCLEOTIDE SEQUENCE [LARGE SCALE GENOMIC DNA]</scope>
    <source>
        <strain evidence="3 4">DSM 105137</strain>
    </source>
</reference>
<dbReference type="AlphaFoldDB" id="A0A840E432"/>
<keyword evidence="4" id="KW-1185">Reference proteome</keyword>
<dbReference type="SUPFAM" id="SSF53756">
    <property type="entry name" value="UDP-Glycosyltransferase/glycogen phosphorylase"/>
    <property type="match status" value="1"/>
</dbReference>
<dbReference type="Gene3D" id="3.40.50.2000">
    <property type="entry name" value="Glycogen Phosphorylase B"/>
    <property type="match status" value="2"/>
</dbReference>
<protein>
    <submittedName>
        <fullName evidence="3">Glycosyltransferase involved in cell wall biosynthesis</fullName>
    </submittedName>
</protein>
<dbReference type="InterPro" id="IPR001296">
    <property type="entry name" value="Glyco_trans_1"/>
</dbReference>
<dbReference type="GO" id="GO:0016757">
    <property type="term" value="F:glycosyltransferase activity"/>
    <property type="evidence" value="ECO:0007669"/>
    <property type="project" value="InterPro"/>
</dbReference>
<dbReference type="RefSeq" id="WP_183496179.1">
    <property type="nucleotide sequence ID" value="NZ_JACIFF010000006.1"/>
</dbReference>
<organism evidence="3 4">
    <name type="scientific">Neolewinella aquimaris</name>
    <dbReference type="NCBI Taxonomy" id="1835722"/>
    <lineage>
        <taxon>Bacteria</taxon>
        <taxon>Pseudomonadati</taxon>
        <taxon>Bacteroidota</taxon>
        <taxon>Saprospiria</taxon>
        <taxon>Saprospirales</taxon>
        <taxon>Lewinellaceae</taxon>
        <taxon>Neolewinella</taxon>
    </lineage>
</organism>
<evidence type="ECO:0000313" key="3">
    <source>
        <dbReference type="EMBL" id="MBB4079941.1"/>
    </source>
</evidence>
<sequence>MNIAILAPLEFPLVEPYAGGLEKHTVQLAKGMVGLGHEVTLIARPGSQQIPGLTLVTTLTGYRQALSFLRSQPFDLVHNNTINLVPALFAAWVKCPVVTTLHTPPYRRLVPGALAARLPGGSAFVAISEHLAQQWRRYTGQRCSVIHNGIDCDEWEWSGSAQANTAIWYGRLTPEKGAEFAIEACREAGYRLQLAGPISDPTYFSRIITPLLGEDARYLGHLSQREIAQLTARSAVGLFTSVWEEPFGLVLLEMLACGTPVAGFSSGAVPEIVTPAISKLVPTGNTVALAGAITEAATLKRSTCRSYVEANFPVSRMIAAYNQLYHQLTAG</sequence>
<dbReference type="Pfam" id="PF00534">
    <property type="entry name" value="Glycos_transf_1"/>
    <property type="match status" value="1"/>
</dbReference>
<evidence type="ECO:0000259" key="1">
    <source>
        <dbReference type="Pfam" id="PF00534"/>
    </source>
</evidence>
<gene>
    <name evidence="3" type="ORF">GGR28_002568</name>
</gene>
<dbReference type="PANTHER" id="PTHR12526:SF595">
    <property type="entry name" value="BLL5217 PROTEIN"/>
    <property type="match status" value="1"/>
</dbReference>
<comment type="caution">
    <text evidence="3">The sequence shown here is derived from an EMBL/GenBank/DDBJ whole genome shotgun (WGS) entry which is preliminary data.</text>
</comment>
<dbReference type="EMBL" id="JACIFF010000006">
    <property type="protein sequence ID" value="MBB4079941.1"/>
    <property type="molecule type" value="Genomic_DNA"/>
</dbReference>
<evidence type="ECO:0000259" key="2">
    <source>
        <dbReference type="Pfam" id="PF13439"/>
    </source>
</evidence>